<protein>
    <submittedName>
        <fullName evidence="10">Transposase</fullName>
    </submittedName>
</protein>
<dbReference type="Proteomes" id="UP001183388">
    <property type="component" value="Unassembled WGS sequence"/>
</dbReference>
<keyword evidence="4" id="KW-0862">Zinc</keyword>
<reference evidence="11" key="1">
    <citation type="submission" date="2023-07" db="EMBL/GenBank/DDBJ databases">
        <title>30 novel species of actinomycetes from the DSMZ collection.</title>
        <authorList>
            <person name="Nouioui I."/>
        </authorList>
    </citation>
    <scope>NUCLEOTIDE SEQUENCE [LARGE SCALE GENOMIC DNA]</scope>
    <source>
        <strain evidence="11">DSM 44917</strain>
    </source>
</reference>
<keyword evidence="3" id="KW-0479">Metal-binding</keyword>
<dbReference type="InterPro" id="IPR021027">
    <property type="entry name" value="Transposase_put_HTH"/>
</dbReference>
<dbReference type="Pfam" id="PF01385">
    <property type="entry name" value="OrfB_IS605"/>
    <property type="match status" value="1"/>
</dbReference>
<dbReference type="InterPro" id="IPR001959">
    <property type="entry name" value="Transposase"/>
</dbReference>
<evidence type="ECO:0000259" key="9">
    <source>
        <dbReference type="Pfam" id="PF12323"/>
    </source>
</evidence>
<dbReference type="InterPro" id="IPR010095">
    <property type="entry name" value="Cas12f1-like_TNB"/>
</dbReference>
<keyword evidence="5" id="KW-0238">DNA-binding</keyword>
<evidence type="ECO:0000256" key="6">
    <source>
        <dbReference type="ARBA" id="ARBA00023172"/>
    </source>
</evidence>
<evidence type="ECO:0000259" key="8">
    <source>
        <dbReference type="Pfam" id="PF07282"/>
    </source>
</evidence>
<evidence type="ECO:0000256" key="2">
    <source>
        <dbReference type="ARBA" id="ARBA00022578"/>
    </source>
</evidence>
<dbReference type="RefSeq" id="WP_311628994.1">
    <property type="nucleotide sequence ID" value="NZ_JAVREN010000004.1"/>
</dbReference>
<dbReference type="Pfam" id="PF12323">
    <property type="entry name" value="HTH_OrfB_IS605"/>
    <property type="match status" value="1"/>
</dbReference>
<evidence type="ECO:0000313" key="10">
    <source>
        <dbReference type="EMBL" id="MDT0306070.1"/>
    </source>
</evidence>
<dbReference type="NCBIfam" id="NF040570">
    <property type="entry name" value="guided_TnpB"/>
    <property type="match status" value="1"/>
</dbReference>
<comment type="caution">
    <text evidence="10">The sequence shown here is derived from an EMBL/GenBank/DDBJ whole genome shotgun (WGS) entry which is preliminary data.</text>
</comment>
<evidence type="ECO:0000256" key="5">
    <source>
        <dbReference type="ARBA" id="ARBA00023125"/>
    </source>
</evidence>
<dbReference type="EMBL" id="JAVREN010000004">
    <property type="protein sequence ID" value="MDT0306070.1"/>
    <property type="molecule type" value="Genomic_DNA"/>
</dbReference>
<feature type="domain" description="Cas12f1-like TNB" evidence="8">
    <location>
        <begin position="302"/>
        <end position="368"/>
    </location>
</feature>
<accession>A0ABU2L3D2</accession>
<keyword evidence="11" id="KW-1185">Reference proteome</keyword>
<comment type="similarity">
    <text evidence="1">In the C-terminal section; belongs to the transposase 35 family.</text>
</comment>
<feature type="domain" description="Probable transposase IS891/IS1136/IS1341" evidence="7">
    <location>
        <begin position="162"/>
        <end position="274"/>
    </location>
</feature>
<evidence type="ECO:0000313" key="11">
    <source>
        <dbReference type="Proteomes" id="UP001183388"/>
    </source>
</evidence>
<evidence type="ECO:0000256" key="3">
    <source>
        <dbReference type="ARBA" id="ARBA00022723"/>
    </source>
</evidence>
<sequence length="413" mass="46398">MLAGRKYRLRLTPEQARMAEEFGSICRSVWNTGLEQRREYRRRGAWMNYVPQAAELADAKREHEWLRAAPSHVLQQTLKDLDRACRTHGTFKVRWRSRARWNPSFRFPAGNLITVERLNRKLGRAKLPKLGWVAFRWSRHPGGEVRSATVSRRAGHWYISFLVEDGVLTPGHHAGTPVGVDRGVAVAATTSTGNVHDREFTTGGERIRYRHLQQRLARTHKGSANRRKTLASMKRNMGRVTDRRADFHAQLANQLTTRHNVVVLEDLRTKNMTASAKGTKAEPGRNVRQKAGLNRAILDKGWHRMERAIRNAARSTGTEMVLVNPAYTSQTCNRCGHVDPKNRKSQAVFECTACGHRDHADVNAAKNILSAAGHAVPACGDLAVGRSMKQEPPGPREAVPVQLASQLVGIPRR</sequence>
<dbReference type="Pfam" id="PF07282">
    <property type="entry name" value="Cas12f1-like_TNB"/>
    <property type="match status" value="1"/>
</dbReference>
<organism evidence="10 11">
    <name type="scientific">Streptomyces boetiae</name>
    <dbReference type="NCBI Taxonomy" id="3075541"/>
    <lineage>
        <taxon>Bacteria</taxon>
        <taxon>Bacillati</taxon>
        <taxon>Actinomycetota</taxon>
        <taxon>Actinomycetes</taxon>
        <taxon>Kitasatosporales</taxon>
        <taxon>Streptomycetaceae</taxon>
        <taxon>Streptomyces</taxon>
    </lineage>
</organism>
<proteinExistence type="inferred from homology"/>
<evidence type="ECO:0000256" key="4">
    <source>
        <dbReference type="ARBA" id="ARBA00022833"/>
    </source>
</evidence>
<feature type="domain" description="Transposase putative helix-turn-helix" evidence="9">
    <location>
        <begin position="1"/>
        <end position="43"/>
    </location>
</feature>
<name>A0ABU2L3D2_9ACTN</name>
<dbReference type="NCBIfam" id="TIGR01766">
    <property type="entry name" value="IS200/IS605 family accessory protein TnpB-like domain"/>
    <property type="match status" value="1"/>
</dbReference>
<evidence type="ECO:0000259" key="7">
    <source>
        <dbReference type="Pfam" id="PF01385"/>
    </source>
</evidence>
<keyword evidence="2" id="KW-0815">Transposition</keyword>
<evidence type="ECO:0000256" key="1">
    <source>
        <dbReference type="ARBA" id="ARBA00008761"/>
    </source>
</evidence>
<keyword evidence="6" id="KW-0233">DNA recombination</keyword>
<gene>
    <name evidence="10" type="ORF">RM780_03715</name>
</gene>